<gene>
    <name evidence="2" type="ORF">AVDCRST_MAG54-4648</name>
</gene>
<keyword evidence="1" id="KW-1133">Transmembrane helix</keyword>
<feature type="transmembrane region" description="Helical" evidence="1">
    <location>
        <begin position="20"/>
        <end position="39"/>
    </location>
</feature>
<name>A0A6J4K244_9PSEU</name>
<organism evidence="2">
    <name type="scientific">uncultured Actinomycetospora sp</name>
    <dbReference type="NCBI Taxonomy" id="1135996"/>
    <lineage>
        <taxon>Bacteria</taxon>
        <taxon>Bacillati</taxon>
        <taxon>Actinomycetota</taxon>
        <taxon>Actinomycetes</taxon>
        <taxon>Pseudonocardiales</taxon>
        <taxon>Pseudonocardiaceae</taxon>
        <taxon>Actinomycetospora</taxon>
        <taxon>environmental samples</taxon>
    </lineage>
</organism>
<feature type="non-terminal residue" evidence="2">
    <location>
        <position position="1"/>
    </location>
</feature>
<evidence type="ECO:0000313" key="2">
    <source>
        <dbReference type="EMBL" id="CAA9293443.1"/>
    </source>
</evidence>
<accession>A0A6J4K244</accession>
<proteinExistence type="predicted"/>
<evidence type="ECO:0000256" key="1">
    <source>
        <dbReference type="SAM" id="Phobius"/>
    </source>
</evidence>
<keyword evidence="1" id="KW-0472">Membrane</keyword>
<feature type="transmembrane region" description="Helical" evidence="1">
    <location>
        <begin position="51"/>
        <end position="72"/>
    </location>
</feature>
<dbReference type="EMBL" id="CADCTH010000585">
    <property type="protein sequence ID" value="CAA9293443.1"/>
    <property type="molecule type" value="Genomic_DNA"/>
</dbReference>
<feature type="non-terminal residue" evidence="2">
    <location>
        <position position="111"/>
    </location>
</feature>
<sequence>WSEFAAGSLVLLIPGQPPGALAVELFVLAAVAGVALGWLSRPSRRAPEQPVASWVGTTVVPAAVVALAPVVAGSACSPSRSVGCTGCPRPSRWACSVGSPTPGCCWSRSCG</sequence>
<reference evidence="2" key="1">
    <citation type="submission" date="2020-02" db="EMBL/GenBank/DDBJ databases">
        <authorList>
            <person name="Meier V. D."/>
        </authorList>
    </citation>
    <scope>NUCLEOTIDE SEQUENCE</scope>
    <source>
        <strain evidence="2">AVDCRST_MAG54</strain>
    </source>
</reference>
<keyword evidence="1" id="KW-0812">Transmembrane</keyword>
<dbReference type="AlphaFoldDB" id="A0A6J4K244"/>
<protein>
    <submittedName>
        <fullName evidence="2">Uncharacterized protein</fullName>
    </submittedName>
</protein>